<dbReference type="InterPro" id="IPR025159">
    <property type="entry name" value="AbiEi_N"/>
</dbReference>
<evidence type="ECO:0000313" key="3">
    <source>
        <dbReference type="Proteomes" id="UP000325415"/>
    </source>
</evidence>
<dbReference type="RefSeq" id="WP_152580345.1">
    <property type="nucleotide sequence ID" value="NZ_JAKVIV010000003.1"/>
</dbReference>
<comment type="caution">
    <text evidence="2">The sequence shown here is derived from an EMBL/GenBank/DDBJ whole genome shotgun (WGS) entry which is preliminary data.</text>
</comment>
<accession>A0A5N6S3T6</accession>
<dbReference type="GeneID" id="78126733"/>
<keyword evidence="3" id="KW-1185">Reference proteome</keyword>
<reference evidence="2 3" key="1">
    <citation type="submission" date="2018-04" db="EMBL/GenBank/DDBJ databases">
        <authorList>
            <person name="Eckel V.P."/>
            <person name="Vogel R.F."/>
        </authorList>
    </citation>
    <scope>NUCLEOTIDE SEQUENCE [LARGE SCALE GENOMIC DNA]</scope>
    <source>
        <strain evidence="3">TMW 2.1764</strain>
    </source>
</reference>
<dbReference type="OrthoDB" id="3192636at2"/>
<protein>
    <recommendedName>
        <fullName evidence="1">AbiEi antitoxin N-terminal domain-containing protein</fullName>
    </recommendedName>
</protein>
<dbReference type="AlphaFoldDB" id="A0A5N6S3T6"/>
<sequence length="189" mass="21189">MTEKLLARDELWDTAAVQHGFVTAQQAAGLGVTKGALQMMVHRGTLERAAFGVYRFPQYPVGEHDQKMLAVLWTRAPEAALSHETALDAYGLCDVNPNRIHVTVGSERRLRRADGDEYAVHYEDLDPKQVGWWQEIPTVTAKTAIGQCMEYDTPTYLLRQAIEQGYAQGYLKATERDELSAALETRHGQ</sequence>
<evidence type="ECO:0000313" key="2">
    <source>
        <dbReference type="EMBL" id="KAE8129138.1"/>
    </source>
</evidence>
<feature type="domain" description="AbiEi antitoxin N-terminal" evidence="1">
    <location>
        <begin position="18"/>
        <end position="57"/>
    </location>
</feature>
<dbReference type="Pfam" id="PF13338">
    <property type="entry name" value="AbiEi_4"/>
    <property type="match status" value="1"/>
</dbReference>
<organism evidence="2 3">
    <name type="scientific">Bifidobacterium tibiigranuli</name>
    <dbReference type="NCBI Taxonomy" id="2172043"/>
    <lineage>
        <taxon>Bacteria</taxon>
        <taxon>Bacillati</taxon>
        <taxon>Actinomycetota</taxon>
        <taxon>Actinomycetes</taxon>
        <taxon>Bifidobacteriales</taxon>
        <taxon>Bifidobacteriaceae</taxon>
        <taxon>Bifidobacterium</taxon>
    </lineage>
</organism>
<proteinExistence type="predicted"/>
<gene>
    <name evidence="2" type="ORF">DDE84_03375</name>
</gene>
<name>A0A5N6S3T6_9BIFI</name>
<dbReference type="EMBL" id="QDAG01000003">
    <property type="protein sequence ID" value="KAE8129138.1"/>
    <property type="molecule type" value="Genomic_DNA"/>
</dbReference>
<evidence type="ECO:0000259" key="1">
    <source>
        <dbReference type="Pfam" id="PF13338"/>
    </source>
</evidence>
<dbReference type="Proteomes" id="UP000325415">
    <property type="component" value="Unassembled WGS sequence"/>
</dbReference>